<dbReference type="Gene3D" id="1.25.40.10">
    <property type="entry name" value="Tetratricopeptide repeat domain"/>
    <property type="match status" value="1"/>
</dbReference>
<dbReference type="EMBL" id="CP163441">
    <property type="protein sequence ID" value="XDQ42417.1"/>
    <property type="molecule type" value="Genomic_DNA"/>
</dbReference>
<dbReference type="RefSeq" id="WP_369221848.1">
    <property type="nucleotide sequence ID" value="NZ_CP163441.1"/>
</dbReference>
<organism evidence="5">
    <name type="scientific">Streptomyces sp. R39</name>
    <dbReference type="NCBI Taxonomy" id="3238631"/>
    <lineage>
        <taxon>Bacteria</taxon>
        <taxon>Bacillati</taxon>
        <taxon>Actinomycetota</taxon>
        <taxon>Actinomycetes</taxon>
        <taxon>Kitasatosporales</taxon>
        <taxon>Streptomycetaceae</taxon>
        <taxon>Streptomyces</taxon>
    </lineage>
</organism>
<keyword evidence="2" id="KW-0067">ATP-binding</keyword>
<feature type="region of interest" description="Disordered" evidence="3">
    <location>
        <begin position="847"/>
        <end position="866"/>
    </location>
</feature>
<dbReference type="SUPFAM" id="SSF52540">
    <property type="entry name" value="P-loop containing nucleoside triphosphate hydrolases"/>
    <property type="match status" value="1"/>
</dbReference>
<dbReference type="PANTHER" id="PTHR16305:SF35">
    <property type="entry name" value="TRANSCRIPTIONAL ACTIVATOR DOMAIN"/>
    <property type="match status" value="1"/>
</dbReference>
<evidence type="ECO:0000256" key="1">
    <source>
        <dbReference type="ARBA" id="ARBA00022741"/>
    </source>
</evidence>
<dbReference type="GO" id="GO:0003677">
    <property type="term" value="F:DNA binding"/>
    <property type="evidence" value="ECO:0007669"/>
    <property type="project" value="InterPro"/>
</dbReference>
<dbReference type="Gene3D" id="1.10.10.10">
    <property type="entry name" value="Winged helix-like DNA-binding domain superfamily/Winged helix DNA-binding domain"/>
    <property type="match status" value="1"/>
</dbReference>
<evidence type="ECO:0000259" key="4">
    <source>
        <dbReference type="PROSITE" id="PS50043"/>
    </source>
</evidence>
<evidence type="ECO:0000256" key="3">
    <source>
        <dbReference type="SAM" id="MobiDB-lite"/>
    </source>
</evidence>
<dbReference type="Pfam" id="PF00196">
    <property type="entry name" value="GerE"/>
    <property type="match status" value="1"/>
</dbReference>
<dbReference type="InterPro" id="IPR027417">
    <property type="entry name" value="P-loop_NTPase"/>
</dbReference>
<reference evidence="5" key="1">
    <citation type="submission" date="2024-07" db="EMBL/GenBank/DDBJ databases">
        <authorList>
            <person name="Yu S.T."/>
        </authorList>
    </citation>
    <scope>NUCLEOTIDE SEQUENCE</scope>
    <source>
        <strain evidence="5">R39</strain>
    </source>
</reference>
<dbReference type="InterPro" id="IPR016032">
    <property type="entry name" value="Sig_transdc_resp-reg_C-effctor"/>
</dbReference>
<dbReference type="PROSITE" id="PS00622">
    <property type="entry name" value="HTH_LUXR_1"/>
    <property type="match status" value="1"/>
</dbReference>
<keyword evidence="1" id="KW-0547">Nucleotide-binding</keyword>
<dbReference type="InterPro" id="IPR000792">
    <property type="entry name" value="Tscrpt_reg_LuxR_C"/>
</dbReference>
<dbReference type="SMART" id="SM00421">
    <property type="entry name" value="HTH_LUXR"/>
    <property type="match status" value="1"/>
</dbReference>
<name>A0AB39QG49_9ACTN</name>
<dbReference type="GO" id="GO:0004016">
    <property type="term" value="F:adenylate cyclase activity"/>
    <property type="evidence" value="ECO:0007669"/>
    <property type="project" value="TreeGrafter"/>
</dbReference>
<feature type="domain" description="HTH luxR-type" evidence="4">
    <location>
        <begin position="859"/>
        <end position="924"/>
    </location>
</feature>
<dbReference type="SUPFAM" id="SSF48452">
    <property type="entry name" value="TPR-like"/>
    <property type="match status" value="1"/>
</dbReference>
<dbReference type="InterPro" id="IPR041664">
    <property type="entry name" value="AAA_16"/>
</dbReference>
<evidence type="ECO:0000313" key="5">
    <source>
        <dbReference type="EMBL" id="XDQ42417.1"/>
    </source>
</evidence>
<dbReference type="InterPro" id="IPR036388">
    <property type="entry name" value="WH-like_DNA-bd_sf"/>
</dbReference>
<dbReference type="GO" id="GO:0005524">
    <property type="term" value="F:ATP binding"/>
    <property type="evidence" value="ECO:0007669"/>
    <property type="project" value="UniProtKB-KW"/>
</dbReference>
<dbReference type="CDD" id="cd06170">
    <property type="entry name" value="LuxR_C_like"/>
    <property type="match status" value="1"/>
</dbReference>
<dbReference type="Gene3D" id="3.40.50.300">
    <property type="entry name" value="P-loop containing nucleotide triphosphate hydrolases"/>
    <property type="match status" value="1"/>
</dbReference>
<dbReference type="InterPro" id="IPR011990">
    <property type="entry name" value="TPR-like_helical_dom_sf"/>
</dbReference>
<dbReference type="PANTHER" id="PTHR16305">
    <property type="entry name" value="TESTICULAR SOLUBLE ADENYLYL CYCLASE"/>
    <property type="match status" value="1"/>
</dbReference>
<evidence type="ECO:0000256" key="2">
    <source>
        <dbReference type="ARBA" id="ARBA00022840"/>
    </source>
</evidence>
<protein>
    <submittedName>
        <fullName evidence="5">AAA family ATPase</fullName>
    </submittedName>
</protein>
<accession>A0AB39QG49</accession>
<dbReference type="Pfam" id="PF13191">
    <property type="entry name" value="AAA_16"/>
    <property type="match status" value="1"/>
</dbReference>
<dbReference type="GO" id="GO:0005737">
    <property type="term" value="C:cytoplasm"/>
    <property type="evidence" value="ECO:0007669"/>
    <property type="project" value="TreeGrafter"/>
</dbReference>
<gene>
    <name evidence="5" type="ORF">AB5J52_09210</name>
</gene>
<sequence length="930" mass="100753">MQSTLLDREEEWQEVRRLLRSTADGFGQSLIFQGAAGTGKTAILHEAAARARSAGFRVMLARGSYLEHDVRLGLVRRLFDSVLPVLPGHDQQAFSRILQRLLREAGGRPEPGRTRRVLHLGLRRLLWADKNSPILVVVDNLHWADRESLEWLATLPQHIASMPIALLASVCAGIPGTDPTLVDETLIGSCRQVTLRDMTTNSVGALLADQFGSLPDPAFVAGVMRVTGGNPHLVTALTRKLVHEGGKPDPGRTAALDTVVLDLLGQSVRVRLRRVSPHAHAVLRAVTALDEEATLHRLCAIVGLDLDETADIVARLRRLGLLTADRGRLRVAQLLVRNAVLDEDTHGGLREIHAQAARLLRDEPGTEEAVCRHLILSTPIGEEWAAAALRSAARSALATGDPQRAVLLLQRSLSEPLSPDDRHEVLFDLAAAAGNNDLPEAAAYLTEALSERDSAYWPTRTLAGLIDVIALGGWEKDLARLFAAERGRLTTKAGLLGDRLAILSDRDSAEANEVQHLQEQEPEGALTLAVTARRVADLGADRPRALALADRVLKISPATPEELMARLQVCKVLMVAERTEEAVAQCEYGLDVARRWGHHFMIGFALTCQAACLRTAGDLSAADTAAREAMKVLTACRASPDSTAVLGLRATQVEILLDMGQVQKAAVLVDQSEPIPMKPRSRMDALLLGARGRLRRSLGQPLSALHDVIASGDYLTRHHVVNPLVSPWRFEAALAAQELDGNPQAQTHAQAELDGAHLWDTPGAVGRALRLVARVGYEPEARTRLEHSVDVLYDSDQRLSLAESLTDLGTLLARQREKTRAREVLRDACALAEETACAPLISRSRSELAAAGGRPKRPTSNGRSGLTASEWRVAQLAAGDRTNKAIAAMLFVEQRTVETHLTNAYRKLGIGGRDQLPAALRAAGLLATDH</sequence>
<dbReference type="SUPFAM" id="SSF46894">
    <property type="entry name" value="C-terminal effector domain of the bipartite response regulators"/>
    <property type="match status" value="1"/>
</dbReference>
<dbReference type="GO" id="GO:0006355">
    <property type="term" value="P:regulation of DNA-templated transcription"/>
    <property type="evidence" value="ECO:0007669"/>
    <property type="project" value="InterPro"/>
</dbReference>
<proteinExistence type="predicted"/>
<dbReference type="AlphaFoldDB" id="A0AB39QG49"/>
<dbReference type="PROSITE" id="PS50043">
    <property type="entry name" value="HTH_LUXR_2"/>
    <property type="match status" value="1"/>
</dbReference>